<reference evidence="1 2" key="1">
    <citation type="submission" date="2015-10" db="EMBL/GenBank/DDBJ databases">
        <title>Candidatus Desulfofervidus auxilii, a hydrogenotrophic sulfate-reducing bacterium involved in the thermophilic anaerobic oxidation of methane.</title>
        <authorList>
            <person name="Krukenberg V."/>
            <person name="Richter M."/>
            <person name="Wegener G."/>
        </authorList>
    </citation>
    <scope>NUCLEOTIDE SEQUENCE [LARGE SCALE GENOMIC DNA]</scope>
    <source>
        <strain evidence="1 2">HS1</strain>
    </source>
</reference>
<dbReference type="RefSeq" id="WP_216638275.1">
    <property type="nucleotide sequence ID" value="NZ_CP013015.1"/>
</dbReference>
<protein>
    <submittedName>
        <fullName evidence="1">Uncharacterized protein</fullName>
    </submittedName>
</protein>
<sequence length="414" mass="49207">MTTNQAKEIIFYVVKKTEPRWRQYTAEWENINQVFIERGFEQGGFHCFKFCKLLEQKDIYSIEKIGSILDDARKYDREYAGSLNAEFYLNLKDGKYGKTGVLFYESVKDFLEKRIGSPGRVFWNKIWCMLVCCSYLLKHYDGDFGHYLKRKFAEFKKVKEISDAELLSTDTQEWERFKKIKKPWEELYGIGEDMFNYILGDIQQARFASNLYKFDSANQHFFKVTGIAKFLSSFDNDGAVRFLRKLELPFTLREINKGIYTYCSKTEAKNYGFCYDSAKCAICRVNGLCEKNFHLIKGKKIVKNEPKLQRWERNMDEKENGLEKIRKELREKGIKEDITITETKYYYGLKIGKKLVLCKIVTKSREYYQLPWDKRQLKLPPVEFILEFAEWCKTHSMSKEVSKFEIPEDLIIKK</sequence>
<proteinExistence type="predicted"/>
<dbReference type="AlphaFoldDB" id="A0A7U4QK82"/>
<evidence type="ECO:0000313" key="1">
    <source>
        <dbReference type="EMBL" id="AMM40879.1"/>
    </source>
</evidence>
<dbReference type="Proteomes" id="UP000070560">
    <property type="component" value="Chromosome"/>
</dbReference>
<evidence type="ECO:0000313" key="2">
    <source>
        <dbReference type="Proteomes" id="UP000070560"/>
    </source>
</evidence>
<dbReference type="KEGG" id="daw:HS1_001075"/>
<dbReference type="EMBL" id="CP013015">
    <property type="protein sequence ID" value="AMM40879.1"/>
    <property type="molecule type" value="Genomic_DNA"/>
</dbReference>
<name>A0A7U4QK82_DESA2</name>
<keyword evidence="2" id="KW-1185">Reference proteome</keyword>
<gene>
    <name evidence="1" type="ORF">HS1_001075</name>
</gene>
<accession>A0A7U4QK82</accession>
<organism evidence="1 2">
    <name type="scientific">Desulfofervidus auxilii</name>
    <dbReference type="NCBI Taxonomy" id="1621989"/>
    <lineage>
        <taxon>Bacteria</taxon>
        <taxon>Pseudomonadati</taxon>
        <taxon>Thermodesulfobacteriota</taxon>
        <taxon>Candidatus Desulfofervidia</taxon>
        <taxon>Candidatus Desulfofervidales</taxon>
        <taxon>Candidatus Desulfofervidaceae</taxon>
        <taxon>Candidatus Desulfofervidus</taxon>
    </lineage>
</organism>